<gene>
    <name evidence="2" type="ORF">B0T11DRAFT_116958</name>
</gene>
<accession>A0A8K0T9D0</accession>
<protein>
    <submittedName>
        <fullName evidence="2">Uncharacterized protein</fullName>
    </submittedName>
</protein>
<sequence>MIQLRAPEHLGSSNIAESPPSQTPTGHGCDLKMIQYRHPCTLCGEGITWPNTEPLWTSQFVAIYAVGFDLNARVFLSGLGRRDQWWDFFPVTEPLELPDNEFNGNWFKIHLLPQYFEDRHFDSESPYACGFPFHVSCWEHLSRVFPVRKKASKSASRFEDDSTSIGLDTSIAVQPLPRLPHFKGSGCLGTQLPTRLPISTEAATTTTGSTCSW</sequence>
<reference evidence="2" key="1">
    <citation type="journal article" date="2021" name="Nat. Commun.">
        <title>Genetic determinants of endophytism in the Arabidopsis root mycobiome.</title>
        <authorList>
            <person name="Mesny F."/>
            <person name="Miyauchi S."/>
            <person name="Thiergart T."/>
            <person name="Pickel B."/>
            <person name="Atanasova L."/>
            <person name="Karlsson M."/>
            <person name="Huettel B."/>
            <person name="Barry K.W."/>
            <person name="Haridas S."/>
            <person name="Chen C."/>
            <person name="Bauer D."/>
            <person name="Andreopoulos W."/>
            <person name="Pangilinan J."/>
            <person name="LaButti K."/>
            <person name="Riley R."/>
            <person name="Lipzen A."/>
            <person name="Clum A."/>
            <person name="Drula E."/>
            <person name="Henrissat B."/>
            <person name="Kohler A."/>
            <person name="Grigoriev I.V."/>
            <person name="Martin F.M."/>
            <person name="Hacquard S."/>
        </authorList>
    </citation>
    <scope>NUCLEOTIDE SEQUENCE</scope>
    <source>
        <strain evidence="2">MPI-CAGE-AT-0016</strain>
    </source>
</reference>
<organism evidence="2 3">
    <name type="scientific">Plectosphaerella cucumerina</name>
    <dbReference type="NCBI Taxonomy" id="40658"/>
    <lineage>
        <taxon>Eukaryota</taxon>
        <taxon>Fungi</taxon>
        <taxon>Dikarya</taxon>
        <taxon>Ascomycota</taxon>
        <taxon>Pezizomycotina</taxon>
        <taxon>Sordariomycetes</taxon>
        <taxon>Hypocreomycetidae</taxon>
        <taxon>Glomerellales</taxon>
        <taxon>Plectosphaerellaceae</taxon>
        <taxon>Plectosphaerella</taxon>
    </lineage>
</organism>
<feature type="compositionally biased region" description="Polar residues" evidence="1">
    <location>
        <begin position="11"/>
        <end position="25"/>
    </location>
</feature>
<dbReference type="AlphaFoldDB" id="A0A8K0T9D0"/>
<feature type="region of interest" description="Disordered" evidence="1">
    <location>
        <begin position="1"/>
        <end position="26"/>
    </location>
</feature>
<evidence type="ECO:0000256" key="1">
    <source>
        <dbReference type="SAM" id="MobiDB-lite"/>
    </source>
</evidence>
<dbReference type="Proteomes" id="UP000813385">
    <property type="component" value="Unassembled WGS sequence"/>
</dbReference>
<name>A0A8K0T9D0_9PEZI</name>
<evidence type="ECO:0000313" key="2">
    <source>
        <dbReference type="EMBL" id="KAH7353343.1"/>
    </source>
</evidence>
<evidence type="ECO:0000313" key="3">
    <source>
        <dbReference type="Proteomes" id="UP000813385"/>
    </source>
</evidence>
<keyword evidence="3" id="KW-1185">Reference proteome</keyword>
<dbReference type="EMBL" id="JAGPXD010000005">
    <property type="protein sequence ID" value="KAH7353343.1"/>
    <property type="molecule type" value="Genomic_DNA"/>
</dbReference>
<comment type="caution">
    <text evidence="2">The sequence shown here is derived from an EMBL/GenBank/DDBJ whole genome shotgun (WGS) entry which is preliminary data.</text>
</comment>
<proteinExistence type="predicted"/>